<sequence>SWFILTLSNYHLAMSYAMRSLVEDDNRYLKSFRLFLECSSEHQCMQDFIHVILPDILASIGEGKANLNVMGVGSGAGEVDLEMFSELRLKHLAVTVDNQVVEPSAQQLHLYKVLVSQKPNLDYIKFTWNKMTATEFEKDWREKNYTKKMDFIHMIQMLYYVKDPCATVSFYQSLLDKKGKLLIILVSGEDSWHTQNQKYCLCNTESSHSVTTGDIKTYLDSKTVSYQSYELPSQIDITECFTEGDQRGELLLDFLTEVFNFSGTAPAGLKARALELLRHPDCSKEVEGRVIFNNTLGVLVVDPLQ</sequence>
<dbReference type="Proteomes" id="UP000694557">
    <property type="component" value="Unassembled WGS sequence"/>
</dbReference>
<protein>
    <submittedName>
        <fullName evidence="6">Histamine N-methyltransferase</fullName>
    </submittedName>
</protein>
<organism evidence="6 7">
    <name type="scientific">Oncorhynchus kisutch</name>
    <name type="common">Coho salmon</name>
    <name type="synonym">Salmo kisutch</name>
    <dbReference type="NCBI Taxonomy" id="8019"/>
    <lineage>
        <taxon>Eukaryota</taxon>
        <taxon>Metazoa</taxon>
        <taxon>Chordata</taxon>
        <taxon>Craniata</taxon>
        <taxon>Vertebrata</taxon>
        <taxon>Euteleostomi</taxon>
        <taxon>Actinopterygii</taxon>
        <taxon>Neopterygii</taxon>
        <taxon>Teleostei</taxon>
        <taxon>Protacanthopterygii</taxon>
        <taxon>Salmoniformes</taxon>
        <taxon>Salmonidae</taxon>
        <taxon>Salmoninae</taxon>
        <taxon>Oncorhynchus</taxon>
    </lineage>
</organism>
<reference evidence="6" key="2">
    <citation type="submission" date="2025-09" db="UniProtKB">
        <authorList>
            <consortium name="Ensembl"/>
        </authorList>
    </citation>
    <scope>IDENTIFICATION</scope>
</reference>
<keyword evidence="2" id="KW-0489">Methyltransferase</keyword>
<dbReference type="SUPFAM" id="SSF53335">
    <property type="entry name" value="S-adenosyl-L-methionine-dependent methyltransferases"/>
    <property type="match status" value="1"/>
</dbReference>
<evidence type="ECO:0000256" key="5">
    <source>
        <dbReference type="PIRSR" id="PIRSR016616-2"/>
    </source>
</evidence>
<dbReference type="InterPro" id="IPR029063">
    <property type="entry name" value="SAM-dependent_MTases_sf"/>
</dbReference>
<reference evidence="6" key="1">
    <citation type="submission" date="2025-08" db="UniProtKB">
        <authorList>
            <consortium name="Ensembl"/>
        </authorList>
    </citation>
    <scope>IDENTIFICATION</scope>
</reference>
<proteinExistence type="predicted"/>
<feature type="binding site" evidence="5">
    <location>
        <position position="41"/>
    </location>
    <ligand>
        <name>substrate</name>
    </ligand>
</feature>
<dbReference type="AlphaFoldDB" id="A0A8C7K1D4"/>
<dbReference type="GO" id="GO:0008170">
    <property type="term" value="F:N-methyltransferase activity"/>
    <property type="evidence" value="ECO:0007669"/>
    <property type="project" value="InterPro"/>
</dbReference>
<evidence type="ECO:0000256" key="1">
    <source>
        <dbReference type="ARBA" id="ARBA00011245"/>
    </source>
</evidence>
<dbReference type="FunFam" id="3.40.50.150:FF:000118">
    <property type="entry name" value="Histamine N-methyltransferase"/>
    <property type="match status" value="1"/>
</dbReference>
<keyword evidence="3" id="KW-0808">Transferase</keyword>
<evidence type="ECO:0000313" key="7">
    <source>
        <dbReference type="Proteomes" id="UP000694557"/>
    </source>
</evidence>
<dbReference type="Gene3D" id="3.40.50.150">
    <property type="entry name" value="Vaccinia Virus protein VP39"/>
    <property type="match status" value="1"/>
</dbReference>
<dbReference type="PROSITE" id="PS51597">
    <property type="entry name" value="SAM_HNMT"/>
    <property type="match status" value="1"/>
</dbReference>
<dbReference type="Pfam" id="PF13489">
    <property type="entry name" value="Methyltransf_23"/>
    <property type="match status" value="1"/>
</dbReference>
<dbReference type="GeneTree" id="ENSGT00390000002862"/>
<keyword evidence="7" id="KW-1185">Reference proteome</keyword>
<dbReference type="PIRSF" id="PIRSF016616">
    <property type="entry name" value="HHMT"/>
    <property type="match status" value="1"/>
</dbReference>
<dbReference type="InterPro" id="IPR016673">
    <property type="entry name" value="HHMT-like"/>
</dbReference>
<keyword evidence="4" id="KW-0949">S-adenosyl-L-methionine</keyword>
<comment type="subunit">
    <text evidence="1">Monomer.</text>
</comment>
<dbReference type="GO" id="GO:0032259">
    <property type="term" value="P:methylation"/>
    <property type="evidence" value="ECO:0007669"/>
    <property type="project" value="UniProtKB-KW"/>
</dbReference>
<evidence type="ECO:0000256" key="3">
    <source>
        <dbReference type="ARBA" id="ARBA00022679"/>
    </source>
</evidence>
<evidence type="ECO:0000313" key="6">
    <source>
        <dbReference type="Ensembl" id="ENSOKIP00005095473.1"/>
    </source>
</evidence>
<feature type="binding site" evidence="5">
    <location>
        <position position="294"/>
    </location>
    <ligand>
        <name>substrate</name>
    </ligand>
</feature>
<gene>
    <name evidence="6" type="primary">HNMT</name>
    <name evidence="6" type="synonym">LOC109875241</name>
</gene>
<evidence type="ECO:0000256" key="2">
    <source>
        <dbReference type="ARBA" id="ARBA00022603"/>
    </source>
</evidence>
<name>A0A8C7K1D4_ONCKI</name>
<evidence type="ECO:0000256" key="4">
    <source>
        <dbReference type="ARBA" id="ARBA00022691"/>
    </source>
</evidence>
<accession>A0A8C7K1D4</accession>
<dbReference type="Ensembl" id="ENSOKIT00005102120.1">
    <property type="protein sequence ID" value="ENSOKIP00005095473.1"/>
    <property type="gene ID" value="ENSOKIG00005041719.1"/>
</dbReference>